<dbReference type="AlphaFoldDB" id="A0AA38W2R3"/>
<dbReference type="SUPFAM" id="SSF53098">
    <property type="entry name" value="Ribonuclease H-like"/>
    <property type="match status" value="1"/>
</dbReference>
<evidence type="ECO:0000259" key="2">
    <source>
        <dbReference type="Pfam" id="PF13456"/>
    </source>
</evidence>
<protein>
    <recommendedName>
        <fullName evidence="2">RNase H type-1 domain-containing protein</fullName>
    </recommendedName>
</protein>
<evidence type="ECO:0000256" key="1">
    <source>
        <dbReference type="SAM" id="MobiDB-lite"/>
    </source>
</evidence>
<dbReference type="PANTHER" id="PTHR48475:SF2">
    <property type="entry name" value="RIBONUCLEASE H"/>
    <property type="match status" value="1"/>
</dbReference>
<dbReference type="InterPro" id="IPR036397">
    <property type="entry name" value="RNaseH_sf"/>
</dbReference>
<reference evidence="3" key="1">
    <citation type="submission" date="2023-03" db="EMBL/GenBank/DDBJ databases">
        <title>Chromosome-scale reference genome and RAD-based genetic map of yellow starthistle (Centaurea solstitialis) reveal putative structural variation and QTLs associated with invader traits.</title>
        <authorList>
            <person name="Reatini B."/>
            <person name="Cang F.A."/>
            <person name="Jiang Q."/>
            <person name="Mckibben M.T.W."/>
            <person name="Barker M.S."/>
            <person name="Rieseberg L.H."/>
            <person name="Dlugosch K.M."/>
        </authorList>
    </citation>
    <scope>NUCLEOTIDE SEQUENCE</scope>
    <source>
        <strain evidence="3">CAN-66</strain>
        <tissue evidence="3">Leaf</tissue>
    </source>
</reference>
<dbReference type="EMBL" id="JARYMX010000195">
    <property type="protein sequence ID" value="KAJ9535564.1"/>
    <property type="molecule type" value="Genomic_DNA"/>
</dbReference>
<proteinExistence type="predicted"/>
<gene>
    <name evidence="3" type="ORF">OSB04_un001297</name>
</gene>
<dbReference type="InterPro" id="IPR002156">
    <property type="entry name" value="RNaseH_domain"/>
</dbReference>
<dbReference type="GO" id="GO:0004523">
    <property type="term" value="F:RNA-DNA hybrid ribonuclease activity"/>
    <property type="evidence" value="ECO:0007669"/>
    <property type="project" value="InterPro"/>
</dbReference>
<keyword evidence="4" id="KW-1185">Reference proteome</keyword>
<evidence type="ECO:0000313" key="4">
    <source>
        <dbReference type="Proteomes" id="UP001172457"/>
    </source>
</evidence>
<feature type="domain" description="RNase H type-1" evidence="2">
    <location>
        <begin position="2"/>
        <end position="62"/>
    </location>
</feature>
<sequence>MLHVRSDSLLVVNQINGNFQAKDSKMMSYLKAVKDRIARFEYFLIEQIPRDLNMQADALANLGSAFHDPSMENIPILHLMTPTIEAKEEVQMNEEVLLEQILLYPRSQDDEIIFKSNIVKGWKSKKKVKHQSQVKAINRKVKDVISKVNKICAQLDEDLKKFDEDLKIFEELGFYRIFVDLNWFPPFPISFPPAILTTISTATVGGSRATTSKDRDQSKWCDFHDDHGHTTDECISLKKEVSYLKSKGHLKGILPDEQERPASPTHTKVVNCITEGSKVCGLTYSAAKRHAREGPSERPIPEEARSKNEKELDAMVITFDQDDIQGANQRHHDALVIQLTIGNCLTKRILIDGGSSVKRHLCRYS</sequence>
<organism evidence="3 4">
    <name type="scientific">Centaurea solstitialis</name>
    <name type="common">yellow star-thistle</name>
    <dbReference type="NCBI Taxonomy" id="347529"/>
    <lineage>
        <taxon>Eukaryota</taxon>
        <taxon>Viridiplantae</taxon>
        <taxon>Streptophyta</taxon>
        <taxon>Embryophyta</taxon>
        <taxon>Tracheophyta</taxon>
        <taxon>Spermatophyta</taxon>
        <taxon>Magnoliopsida</taxon>
        <taxon>eudicotyledons</taxon>
        <taxon>Gunneridae</taxon>
        <taxon>Pentapetalae</taxon>
        <taxon>asterids</taxon>
        <taxon>campanulids</taxon>
        <taxon>Asterales</taxon>
        <taxon>Asteraceae</taxon>
        <taxon>Carduoideae</taxon>
        <taxon>Cardueae</taxon>
        <taxon>Centaureinae</taxon>
        <taxon>Centaurea</taxon>
    </lineage>
</organism>
<feature type="region of interest" description="Disordered" evidence="1">
    <location>
        <begin position="290"/>
        <end position="309"/>
    </location>
</feature>
<dbReference type="Proteomes" id="UP001172457">
    <property type="component" value="Unassembled WGS sequence"/>
</dbReference>
<feature type="compositionally biased region" description="Basic and acidic residues" evidence="1">
    <location>
        <begin position="292"/>
        <end position="309"/>
    </location>
</feature>
<evidence type="ECO:0000313" key="3">
    <source>
        <dbReference type="EMBL" id="KAJ9535564.1"/>
    </source>
</evidence>
<accession>A0AA38W2R3</accession>
<name>A0AA38W2R3_9ASTR</name>
<dbReference type="PANTHER" id="PTHR48475">
    <property type="entry name" value="RIBONUCLEASE H"/>
    <property type="match status" value="1"/>
</dbReference>
<dbReference type="Pfam" id="PF13456">
    <property type="entry name" value="RVT_3"/>
    <property type="match status" value="1"/>
</dbReference>
<dbReference type="InterPro" id="IPR012337">
    <property type="entry name" value="RNaseH-like_sf"/>
</dbReference>
<dbReference type="Gene3D" id="3.30.420.10">
    <property type="entry name" value="Ribonuclease H-like superfamily/Ribonuclease H"/>
    <property type="match status" value="1"/>
</dbReference>
<comment type="caution">
    <text evidence="3">The sequence shown here is derived from an EMBL/GenBank/DDBJ whole genome shotgun (WGS) entry which is preliminary data.</text>
</comment>
<dbReference type="GO" id="GO:0003676">
    <property type="term" value="F:nucleic acid binding"/>
    <property type="evidence" value="ECO:0007669"/>
    <property type="project" value="InterPro"/>
</dbReference>